<sequence length="130" mass="14341">MRLSLAMLVAALAISLLSAVTPTKAFNSRLSIGSALDTSNHTIKTEFPASVGEQVYMFQFPFQIYGKQVDQIKIYSNGFIALGNHSLEVPQNYPSQTAYSKHRLNELEGNFIGVFTTVNQCSPNGRIVIR</sequence>
<dbReference type="WBParaSite" id="TTAC_0000000001-mRNA-1">
    <property type="protein sequence ID" value="TTAC_0000000001-mRNA-1"/>
    <property type="gene ID" value="TTAC_0000000001"/>
</dbReference>
<evidence type="ECO:0000313" key="2">
    <source>
        <dbReference type="EMBL" id="VDM15553.1"/>
    </source>
</evidence>
<gene>
    <name evidence="2" type="ORF">TTAC_LOCUS1</name>
</gene>
<evidence type="ECO:0000313" key="3">
    <source>
        <dbReference type="Proteomes" id="UP000274429"/>
    </source>
</evidence>
<accession>A0A0R3WHI8</accession>
<feature type="signal peptide" evidence="1">
    <location>
        <begin position="1"/>
        <end position="19"/>
    </location>
</feature>
<dbReference type="STRING" id="6205.A0A0R3WHI8"/>
<dbReference type="EMBL" id="UYWX01000001">
    <property type="protein sequence ID" value="VDM15553.1"/>
    <property type="molecule type" value="Genomic_DNA"/>
</dbReference>
<keyword evidence="1" id="KW-0732">Signal</keyword>
<reference evidence="2 3" key="2">
    <citation type="submission" date="2018-11" db="EMBL/GenBank/DDBJ databases">
        <authorList>
            <consortium name="Pathogen Informatics"/>
        </authorList>
    </citation>
    <scope>NUCLEOTIDE SEQUENCE [LARGE SCALE GENOMIC DNA]</scope>
</reference>
<protein>
    <submittedName>
        <fullName evidence="4">Secreted protein</fullName>
    </submittedName>
</protein>
<keyword evidence="3" id="KW-1185">Reference proteome</keyword>
<reference evidence="4" key="1">
    <citation type="submission" date="2017-02" db="UniProtKB">
        <authorList>
            <consortium name="WormBaseParasite"/>
        </authorList>
    </citation>
    <scope>IDENTIFICATION</scope>
</reference>
<feature type="chain" id="PRO_5043132799" evidence="1">
    <location>
        <begin position="20"/>
        <end position="130"/>
    </location>
</feature>
<proteinExistence type="predicted"/>
<dbReference type="AlphaFoldDB" id="A0A0R3WHI8"/>
<evidence type="ECO:0000313" key="4">
    <source>
        <dbReference type="WBParaSite" id="TTAC_0000000001-mRNA-1"/>
    </source>
</evidence>
<dbReference type="OrthoDB" id="6274071at2759"/>
<organism evidence="4">
    <name type="scientific">Hydatigena taeniaeformis</name>
    <name type="common">Feline tapeworm</name>
    <name type="synonym">Taenia taeniaeformis</name>
    <dbReference type="NCBI Taxonomy" id="6205"/>
    <lineage>
        <taxon>Eukaryota</taxon>
        <taxon>Metazoa</taxon>
        <taxon>Spiralia</taxon>
        <taxon>Lophotrochozoa</taxon>
        <taxon>Platyhelminthes</taxon>
        <taxon>Cestoda</taxon>
        <taxon>Eucestoda</taxon>
        <taxon>Cyclophyllidea</taxon>
        <taxon>Taeniidae</taxon>
        <taxon>Hydatigera</taxon>
    </lineage>
</organism>
<name>A0A0R3WHI8_HYDTA</name>
<evidence type="ECO:0000256" key="1">
    <source>
        <dbReference type="SAM" id="SignalP"/>
    </source>
</evidence>
<dbReference type="Proteomes" id="UP000274429">
    <property type="component" value="Unassembled WGS sequence"/>
</dbReference>